<dbReference type="Gene3D" id="3.40.50.300">
    <property type="entry name" value="P-loop containing nucleotide triphosphate hydrolases"/>
    <property type="match status" value="1"/>
</dbReference>
<reference evidence="1" key="1">
    <citation type="submission" date="2018-05" db="EMBL/GenBank/DDBJ databases">
        <authorList>
            <person name="Lanie J.A."/>
            <person name="Ng W.-L."/>
            <person name="Kazmierczak K.M."/>
            <person name="Andrzejewski T.M."/>
            <person name="Davidsen T.M."/>
            <person name="Wayne K.J."/>
            <person name="Tettelin H."/>
            <person name="Glass J.I."/>
            <person name="Rusch D."/>
            <person name="Podicherti R."/>
            <person name="Tsui H.-C.T."/>
            <person name="Winkler M.E."/>
        </authorList>
    </citation>
    <scope>NUCLEOTIDE SEQUENCE</scope>
</reference>
<dbReference type="EMBL" id="UINC01023973">
    <property type="protein sequence ID" value="SVA96721.1"/>
    <property type="molecule type" value="Genomic_DNA"/>
</dbReference>
<gene>
    <name evidence="1" type="ORF">METZ01_LOCUS149575</name>
</gene>
<name>A0A382A649_9ZZZZ</name>
<accession>A0A382A649</accession>
<dbReference type="InterPro" id="IPR027417">
    <property type="entry name" value="P-loop_NTPase"/>
</dbReference>
<dbReference type="AlphaFoldDB" id="A0A382A649"/>
<organism evidence="1">
    <name type="scientific">marine metagenome</name>
    <dbReference type="NCBI Taxonomy" id="408172"/>
    <lineage>
        <taxon>unclassified sequences</taxon>
        <taxon>metagenomes</taxon>
        <taxon>ecological metagenomes</taxon>
    </lineage>
</organism>
<proteinExistence type="predicted"/>
<sequence length="45" mass="5088">MKQALVEELREQALKDGMTTLKQDGIYKVFKGDCDLKQVMAVCIV</sequence>
<evidence type="ECO:0000313" key="1">
    <source>
        <dbReference type="EMBL" id="SVA96721.1"/>
    </source>
</evidence>
<protein>
    <submittedName>
        <fullName evidence="1">Uncharacterized protein</fullName>
    </submittedName>
</protein>